<evidence type="ECO:0000313" key="1">
    <source>
        <dbReference type="EMBL" id="KAH7902869.1"/>
    </source>
</evidence>
<gene>
    <name evidence="1" type="ORF">BJ138DRAFT_1168786</name>
</gene>
<dbReference type="EMBL" id="MU269447">
    <property type="protein sequence ID" value="KAH7902869.1"/>
    <property type="molecule type" value="Genomic_DNA"/>
</dbReference>
<name>A0ACB7ZQB1_9AGAM</name>
<protein>
    <submittedName>
        <fullName evidence="1">Uncharacterized protein</fullName>
    </submittedName>
</protein>
<evidence type="ECO:0000313" key="2">
    <source>
        <dbReference type="Proteomes" id="UP000790377"/>
    </source>
</evidence>
<proteinExistence type="predicted"/>
<sequence>GLSLLHRHLIAHCDIKRGNILVNHFAGSTYFYSDNDLRPSLRRKGMLTYAWCGFDMSVMFPPTSTPSERRLPAVESFIIGCSFAYDTAQGELDYDPFAFDVCALGMLLCDYFLHLTTIVPMLAPFLDRMITRDLSQRFTAPDALRFFEHEVLPSVTPTQFSARPATADRSLRPEWYDRWVGLDPQFARTWAEYRLPRLEWSTRLLRWICEFDAGYAVVQWVRKVFRIMSS</sequence>
<comment type="caution">
    <text evidence="1">The sequence shown here is derived from an EMBL/GenBank/DDBJ whole genome shotgun (WGS) entry which is preliminary data.</text>
</comment>
<feature type="non-terminal residue" evidence="1">
    <location>
        <position position="1"/>
    </location>
</feature>
<reference evidence="1" key="1">
    <citation type="journal article" date="2021" name="New Phytol.">
        <title>Evolutionary innovations through gain and loss of genes in the ectomycorrhizal Boletales.</title>
        <authorList>
            <person name="Wu G."/>
            <person name="Miyauchi S."/>
            <person name="Morin E."/>
            <person name="Kuo A."/>
            <person name="Drula E."/>
            <person name="Varga T."/>
            <person name="Kohler A."/>
            <person name="Feng B."/>
            <person name="Cao Y."/>
            <person name="Lipzen A."/>
            <person name="Daum C."/>
            <person name="Hundley H."/>
            <person name="Pangilinan J."/>
            <person name="Johnson J."/>
            <person name="Barry K."/>
            <person name="LaButti K."/>
            <person name="Ng V."/>
            <person name="Ahrendt S."/>
            <person name="Min B."/>
            <person name="Choi I.G."/>
            <person name="Park H."/>
            <person name="Plett J.M."/>
            <person name="Magnuson J."/>
            <person name="Spatafora J.W."/>
            <person name="Nagy L.G."/>
            <person name="Henrissat B."/>
            <person name="Grigoriev I.V."/>
            <person name="Yang Z.L."/>
            <person name="Xu J."/>
            <person name="Martin F.M."/>
        </authorList>
    </citation>
    <scope>NUCLEOTIDE SEQUENCE</scope>
    <source>
        <strain evidence="1">ATCC 28755</strain>
    </source>
</reference>
<dbReference type="Proteomes" id="UP000790377">
    <property type="component" value="Unassembled WGS sequence"/>
</dbReference>
<keyword evidence="2" id="KW-1185">Reference proteome</keyword>
<organism evidence="1 2">
    <name type="scientific">Hygrophoropsis aurantiaca</name>
    <dbReference type="NCBI Taxonomy" id="72124"/>
    <lineage>
        <taxon>Eukaryota</taxon>
        <taxon>Fungi</taxon>
        <taxon>Dikarya</taxon>
        <taxon>Basidiomycota</taxon>
        <taxon>Agaricomycotina</taxon>
        <taxon>Agaricomycetes</taxon>
        <taxon>Agaricomycetidae</taxon>
        <taxon>Boletales</taxon>
        <taxon>Coniophorineae</taxon>
        <taxon>Hygrophoropsidaceae</taxon>
        <taxon>Hygrophoropsis</taxon>
    </lineage>
</organism>
<accession>A0ACB7ZQB1</accession>